<proteinExistence type="predicted"/>
<protein>
    <recommendedName>
        <fullName evidence="5">Transmembrane protein</fullName>
    </recommendedName>
</protein>
<accession>A0A1I3TAR0</accession>
<feature type="transmembrane region" description="Helical" evidence="2">
    <location>
        <begin position="146"/>
        <end position="165"/>
    </location>
</feature>
<evidence type="ECO:0000313" key="4">
    <source>
        <dbReference type="Proteomes" id="UP000199518"/>
    </source>
</evidence>
<sequence length="332" mass="37196">MDSNSPTQHDEQSPPPRPWPEVESKIQFPDAWPSVASLSICFLFVIGFYNVIVSADPRTSDFVVVTAVAILFGSLIATGLVQLIIDRFRNRAFRHASDDVLSSVPSWPVLGNGQVTFSKVTHNLEVTEFGLRLTPKPHLFRMRNRLICLWATCFAVFLGVFLWQATDFAALTKVFSICMSTMAVSTAVGLLVRSLNEIAKKRWPVDFDFQTGVCRITDGKSEICYPISRLVAVQLCCAVRVTDPGERTLIYALELNLVWKKPRSKSKSASRHERTTVMNQSTASAEFTSLAVNLARQLKVPLLNHATSLEWKLESRRCKTRPYEPLKDGLSC</sequence>
<dbReference type="EMBL" id="FOQD01000028">
    <property type="protein sequence ID" value="SFJ67582.1"/>
    <property type="molecule type" value="Genomic_DNA"/>
</dbReference>
<reference evidence="4" key="1">
    <citation type="submission" date="2016-10" db="EMBL/GenBank/DDBJ databases">
        <authorList>
            <person name="Varghese N."/>
            <person name="Submissions S."/>
        </authorList>
    </citation>
    <scope>NUCLEOTIDE SEQUENCE [LARGE SCALE GENOMIC DNA]</scope>
    <source>
        <strain evidence="4">DSM 26348</strain>
    </source>
</reference>
<name>A0A1I3TAR0_9PLAN</name>
<feature type="transmembrane region" description="Helical" evidence="2">
    <location>
        <begin position="31"/>
        <end position="52"/>
    </location>
</feature>
<keyword evidence="2" id="KW-0812">Transmembrane</keyword>
<feature type="transmembrane region" description="Helical" evidence="2">
    <location>
        <begin position="171"/>
        <end position="192"/>
    </location>
</feature>
<dbReference type="RefSeq" id="WP_092057139.1">
    <property type="nucleotide sequence ID" value="NZ_FOQD01000028.1"/>
</dbReference>
<evidence type="ECO:0000256" key="1">
    <source>
        <dbReference type="SAM" id="MobiDB-lite"/>
    </source>
</evidence>
<dbReference type="AlphaFoldDB" id="A0A1I3TAR0"/>
<keyword evidence="4" id="KW-1185">Reference proteome</keyword>
<evidence type="ECO:0000256" key="2">
    <source>
        <dbReference type="SAM" id="Phobius"/>
    </source>
</evidence>
<gene>
    <name evidence="3" type="ORF">SAMN05421753_12839</name>
</gene>
<evidence type="ECO:0008006" key="5">
    <source>
        <dbReference type="Google" id="ProtNLM"/>
    </source>
</evidence>
<keyword evidence="2" id="KW-1133">Transmembrane helix</keyword>
<dbReference type="Proteomes" id="UP000199518">
    <property type="component" value="Unassembled WGS sequence"/>
</dbReference>
<keyword evidence="2" id="KW-0472">Membrane</keyword>
<organism evidence="3 4">
    <name type="scientific">Planctomicrobium piriforme</name>
    <dbReference type="NCBI Taxonomy" id="1576369"/>
    <lineage>
        <taxon>Bacteria</taxon>
        <taxon>Pseudomonadati</taxon>
        <taxon>Planctomycetota</taxon>
        <taxon>Planctomycetia</taxon>
        <taxon>Planctomycetales</taxon>
        <taxon>Planctomycetaceae</taxon>
        <taxon>Planctomicrobium</taxon>
    </lineage>
</organism>
<evidence type="ECO:0000313" key="3">
    <source>
        <dbReference type="EMBL" id="SFJ67582.1"/>
    </source>
</evidence>
<feature type="region of interest" description="Disordered" evidence="1">
    <location>
        <begin position="1"/>
        <end position="22"/>
    </location>
</feature>
<dbReference type="STRING" id="1576369.SAMN05421753_12839"/>
<feature type="transmembrane region" description="Helical" evidence="2">
    <location>
        <begin position="64"/>
        <end position="85"/>
    </location>
</feature>